<dbReference type="CDD" id="cd00303">
    <property type="entry name" value="retropepsin_like"/>
    <property type="match status" value="1"/>
</dbReference>
<dbReference type="PANTHER" id="PTHR35046">
    <property type="entry name" value="ZINC KNUCKLE (CCHC-TYPE) FAMILY PROTEIN"/>
    <property type="match status" value="1"/>
</dbReference>
<dbReference type="EMBL" id="SZYD01000017">
    <property type="protein sequence ID" value="KAD3068093.1"/>
    <property type="molecule type" value="Genomic_DNA"/>
</dbReference>
<dbReference type="Proteomes" id="UP000326396">
    <property type="component" value="Linkage Group LG7"/>
</dbReference>
<dbReference type="PANTHER" id="PTHR35046:SF23">
    <property type="entry name" value="NUCLEOTIDYLTRANSFERASE, RIBONUCLEASE H"/>
    <property type="match status" value="1"/>
</dbReference>
<keyword evidence="3" id="KW-1185">Reference proteome</keyword>
<dbReference type="SUPFAM" id="SSF56672">
    <property type="entry name" value="DNA/RNA polymerases"/>
    <property type="match status" value="1"/>
</dbReference>
<dbReference type="AlphaFoldDB" id="A0A5N6M580"/>
<dbReference type="OrthoDB" id="1934635at2759"/>
<accession>A0A5N6M580</accession>
<name>A0A5N6M580_9ASTR</name>
<comment type="caution">
    <text evidence="2">The sequence shown here is derived from an EMBL/GenBank/DDBJ whole genome shotgun (WGS) entry which is preliminary data.</text>
</comment>
<reference evidence="2 3" key="1">
    <citation type="submission" date="2019-05" db="EMBL/GenBank/DDBJ databases">
        <title>Mikania micrantha, genome provides insights into the molecular mechanism of rapid growth.</title>
        <authorList>
            <person name="Liu B."/>
        </authorList>
    </citation>
    <scope>NUCLEOTIDE SEQUENCE [LARGE SCALE GENOMIC DNA]</scope>
    <source>
        <strain evidence="2">NLD-2019</strain>
        <tissue evidence="2">Leaf</tissue>
    </source>
</reference>
<gene>
    <name evidence="2" type="ORF">E3N88_35973</name>
</gene>
<proteinExistence type="predicted"/>
<evidence type="ECO:0000313" key="3">
    <source>
        <dbReference type="Proteomes" id="UP000326396"/>
    </source>
</evidence>
<dbReference type="Pfam" id="PF07727">
    <property type="entry name" value="RVT_2"/>
    <property type="match status" value="2"/>
</dbReference>
<evidence type="ECO:0000259" key="1">
    <source>
        <dbReference type="Pfam" id="PF07727"/>
    </source>
</evidence>
<evidence type="ECO:0000313" key="2">
    <source>
        <dbReference type="EMBL" id="KAD3068093.1"/>
    </source>
</evidence>
<dbReference type="Gene3D" id="2.40.70.10">
    <property type="entry name" value="Acid Proteases"/>
    <property type="match status" value="1"/>
</dbReference>
<dbReference type="InterPro" id="IPR021109">
    <property type="entry name" value="Peptidase_aspartic_dom_sf"/>
</dbReference>
<feature type="domain" description="Reverse transcriptase Ty1/copia-type" evidence="1">
    <location>
        <begin position="386"/>
        <end position="472"/>
    </location>
</feature>
<dbReference type="InterPro" id="IPR013103">
    <property type="entry name" value="RVT_2"/>
</dbReference>
<feature type="domain" description="Reverse transcriptase Ty1/copia-type" evidence="1">
    <location>
        <begin position="288"/>
        <end position="372"/>
    </location>
</feature>
<protein>
    <recommendedName>
        <fullName evidence="1">Reverse transcriptase Ty1/copia-type domain-containing protein</fullName>
    </recommendedName>
</protein>
<dbReference type="InterPro" id="IPR043502">
    <property type="entry name" value="DNA/RNA_pol_sf"/>
</dbReference>
<sequence length="803" mass="91027">MADQGLGNFARECPNKQLVTLTEDTVPLYDMDESCAEEPTQEIIYPDKGVALVTQHVLSTAAGRSGDDTLWLRNNIFRTRCTSKGKVCAVVIDGGSCENMVATSMVEKLGLLAEPHPDPYQLTWLKKGNVVKVNQRCLVQFTIGNRYSDEVWCEVIPMDACHILLGRPWQYDKRTRHDGFHNTYSFKKDGILITLAQLDIRESGTEALILSKYAFLDFTHAVKPPFMFGLLVTEVNPSVRQQIPFEPPQFDDPEMLLNEEPDIFGDANIRKEWRDAMTEEINSIERNVTWKLVDLPKHQKPIGLKWVFKVKKGASGKISRYKARLVAKGYVQKKGIHYTEAFAPVMRLETVRLILALSARIGWEVHHLDVNTIRPKASTPCLEHSPILKDQNFKRSPREYALYRREDQRGVLIVGVYVDDLIVTGSSAKEIENFKNQMRKNFEMSDLGQLSYYLGIEVVQQNRGIAITIGSFELQIPSEQVATLHQSELIHHSELIPDSLGVADDTGRPNSVDRTLSLFPFRYQTSFGLLTCKGDGPLVLGQGEPKSVNTSTLMERGLPVCSNKIHSMPFINSGSIPMEGSAECLPNQLMPIVHNPKWSETTLDGRSSERKRMYQMSTISETRTYRLCPKSKVKKNPDGLRELDFEEGAFGDDEDEEDEVIEFPNVKKKKEGWNKHWWSGKKRKMYVKGLIDYFVSKGKGKVVQTSIIDACDKELRGGTIQTIVAFFYQAGIAFNVVKLDSFKEMLLDKFVEQIGEANVVQSITDNGSNFKLAVDEEFEEDDYEYEQNDAIEVDEKSDDGFHE</sequence>
<organism evidence="2 3">
    <name type="scientific">Mikania micrantha</name>
    <name type="common">bitter vine</name>
    <dbReference type="NCBI Taxonomy" id="192012"/>
    <lineage>
        <taxon>Eukaryota</taxon>
        <taxon>Viridiplantae</taxon>
        <taxon>Streptophyta</taxon>
        <taxon>Embryophyta</taxon>
        <taxon>Tracheophyta</taxon>
        <taxon>Spermatophyta</taxon>
        <taxon>Magnoliopsida</taxon>
        <taxon>eudicotyledons</taxon>
        <taxon>Gunneridae</taxon>
        <taxon>Pentapetalae</taxon>
        <taxon>asterids</taxon>
        <taxon>campanulids</taxon>
        <taxon>Asterales</taxon>
        <taxon>Asteraceae</taxon>
        <taxon>Asteroideae</taxon>
        <taxon>Heliantheae alliance</taxon>
        <taxon>Eupatorieae</taxon>
        <taxon>Mikania</taxon>
    </lineage>
</organism>